<dbReference type="InterPro" id="IPR007627">
    <property type="entry name" value="RNA_pol_sigma70_r2"/>
</dbReference>
<accession>A0A6M0CI69</accession>
<name>A0A6M0CI69_9FLAO</name>
<dbReference type="Pfam" id="PF08281">
    <property type="entry name" value="Sigma70_r4_2"/>
    <property type="match status" value="1"/>
</dbReference>
<comment type="caution">
    <text evidence="9">The sequence shown here is derived from an EMBL/GenBank/DDBJ whole genome shotgun (WGS) entry which is preliminary data.</text>
</comment>
<dbReference type="InterPro" id="IPR014284">
    <property type="entry name" value="RNA_pol_sigma-70_dom"/>
</dbReference>
<evidence type="ECO:0000259" key="7">
    <source>
        <dbReference type="Pfam" id="PF04542"/>
    </source>
</evidence>
<evidence type="ECO:0000259" key="8">
    <source>
        <dbReference type="Pfam" id="PF08281"/>
    </source>
</evidence>
<dbReference type="Gene3D" id="1.10.1740.10">
    <property type="match status" value="1"/>
</dbReference>
<dbReference type="GO" id="GO:0006352">
    <property type="term" value="P:DNA-templated transcription initiation"/>
    <property type="evidence" value="ECO:0007669"/>
    <property type="project" value="InterPro"/>
</dbReference>
<proteinExistence type="inferred from homology"/>
<feature type="domain" description="RNA polymerase sigma factor 70 region 4 type 2" evidence="8">
    <location>
        <begin position="122"/>
        <end position="174"/>
    </location>
</feature>
<protein>
    <submittedName>
        <fullName evidence="9">Sigma-70 family RNA polymerase sigma factor</fullName>
    </submittedName>
</protein>
<sequence>MNTITDNSLMLQVKAGQLDKLGLLYERHKHKLFGFFFKMNADRQLSEDLVHTLFERILKYRESFSDKAHFVAWIHRMAINVNNDHYRKNGKMRANSDVEILVNKESSYDTVEVKINATEQQQQLQKALNTLEKEKKELLVLSKYQGLKCSQIGQLMDLSEGAVRVKIHRALKDLKTAFLKLENE</sequence>
<dbReference type="GO" id="GO:0016987">
    <property type="term" value="F:sigma factor activity"/>
    <property type="evidence" value="ECO:0007669"/>
    <property type="project" value="UniProtKB-KW"/>
</dbReference>
<dbReference type="SUPFAM" id="SSF88946">
    <property type="entry name" value="Sigma2 domain of RNA polymerase sigma factors"/>
    <property type="match status" value="1"/>
</dbReference>
<dbReference type="InterPro" id="IPR013249">
    <property type="entry name" value="RNA_pol_sigma70_r4_t2"/>
</dbReference>
<keyword evidence="5" id="KW-0804">Transcription</keyword>
<evidence type="ECO:0000256" key="6">
    <source>
        <dbReference type="SAM" id="Coils"/>
    </source>
</evidence>
<evidence type="ECO:0000256" key="2">
    <source>
        <dbReference type="ARBA" id="ARBA00023015"/>
    </source>
</evidence>
<dbReference type="AlphaFoldDB" id="A0A6M0CI69"/>
<organism evidence="9 10">
    <name type="scientific">Spongiivirga citrea</name>
    <dbReference type="NCBI Taxonomy" id="1481457"/>
    <lineage>
        <taxon>Bacteria</taxon>
        <taxon>Pseudomonadati</taxon>
        <taxon>Bacteroidota</taxon>
        <taxon>Flavobacteriia</taxon>
        <taxon>Flavobacteriales</taxon>
        <taxon>Flavobacteriaceae</taxon>
        <taxon>Spongiivirga</taxon>
    </lineage>
</organism>
<feature type="coiled-coil region" evidence="6">
    <location>
        <begin position="114"/>
        <end position="141"/>
    </location>
</feature>
<dbReference type="InterPro" id="IPR039425">
    <property type="entry name" value="RNA_pol_sigma-70-like"/>
</dbReference>
<keyword evidence="4" id="KW-0238">DNA-binding</keyword>
<evidence type="ECO:0000256" key="1">
    <source>
        <dbReference type="ARBA" id="ARBA00010641"/>
    </source>
</evidence>
<gene>
    <name evidence="9" type="ORF">GWK10_05490</name>
</gene>
<evidence type="ECO:0000256" key="5">
    <source>
        <dbReference type="ARBA" id="ARBA00023163"/>
    </source>
</evidence>
<evidence type="ECO:0000313" key="10">
    <source>
        <dbReference type="Proteomes" id="UP000474296"/>
    </source>
</evidence>
<dbReference type="PANTHER" id="PTHR43133">
    <property type="entry name" value="RNA POLYMERASE ECF-TYPE SIGMA FACTO"/>
    <property type="match status" value="1"/>
</dbReference>
<comment type="similarity">
    <text evidence="1">Belongs to the sigma-70 factor family. ECF subfamily.</text>
</comment>
<dbReference type="InterPro" id="IPR013324">
    <property type="entry name" value="RNA_pol_sigma_r3/r4-like"/>
</dbReference>
<dbReference type="NCBIfam" id="TIGR02937">
    <property type="entry name" value="sigma70-ECF"/>
    <property type="match status" value="1"/>
</dbReference>
<keyword evidence="10" id="KW-1185">Reference proteome</keyword>
<dbReference type="RefSeq" id="WP_164030018.1">
    <property type="nucleotide sequence ID" value="NZ_JAABOQ010000002.1"/>
</dbReference>
<dbReference type="CDD" id="cd06171">
    <property type="entry name" value="Sigma70_r4"/>
    <property type="match status" value="1"/>
</dbReference>
<feature type="domain" description="RNA polymerase sigma-70 region 2" evidence="7">
    <location>
        <begin position="24"/>
        <end position="90"/>
    </location>
</feature>
<dbReference type="Gene3D" id="1.10.10.10">
    <property type="entry name" value="Winged helix-like DNA-binding domain superfamily/Winged helix DNA-binding domain"/>
    <property type="match status" value="1"/>
</dbReference>
<dbReference type="Proteomes" id="UP000474296">
    <property type="component" value="Unassembled WGS sequence"/>
</dbReference>
<dbReference type="EMBL" id="JAABOQ010000002">
    <property type="protein sequence ID" value="NER16653.1"/>
    <property type="molecule type" value="Genomic_DNA"/>
</dbReference>
<keyword evidence="2" id="KW-0805">Transcription regulation</keyword>
<dbReference type="InterPro" id="IPR036388">
    <property type="entry name" value="WH-like_DNA-bd_sf"/>
</dbReference>
<keyword evidence="3" id="KW-0731">Sigma factor</keyword>
<evidence type="ECO:0000256" key="3">
    <source>
        <dbReference type="ARBA" id="ARBA00023082"/>
    </source>
</evidence>
<evidence type="ECO:0000313" key="9">
    <source>
        <dbReference type="EMBL" id="NER16653.1"/>
    </source>
</evidence>
<dbReference type="SUPFAM" id="SSF88659">
    <property type="entry name" value="Sigma3 and sigma4 domains of RNA polymerase sigma factors"/>
    <property type="match status" value="1"/>
</dbReference>
<keyword evidence="6" id="KW-0175">Coiled coil</keyword>
<dbReference type="InterPro" id="IPR013325">
    <property type="entry name" value="RNA_pol_sigma_r2"/>
</dbReference>
<reference evidence="9 10" key="1">
    <citation type="submission" date="2020-01" db="EMBL/GenBank/DDBJ databases">
        <title>Spongiivirga citrea KCTC 32990T.</title>
        <authorList>
            <person name="Wang G."/>
        </authorList>
    </citation>
    <scope>NUCLEOTIDE SEQUENCE [LARGE SCALE GENOMIC DNA]</scope>
    <source>
        <strain evidence="9 10">KCTC 32990</strain>
    </source>
</reference>
<dbReference type="GO" id="GO:0003677">
    <property type="term" value="F:DNA binding"/>
    <property type="evidence" value="ECO:0007669"/>
    <property type="project" value="UniProtKB-KW"/>
</dbReference>
<dbReference type="PANTHER" id="PTHR43133:SF8">
    <property type="entry name" value="RNA POLYMERASE SIGMA FACTOR HI_1459-RELATED"/>
    <property type="match status" value="1"/>
</dbReference>
<dbReference type="Pfam" id="PF04542">
    <property type="entry name" value="Sigma70_r2"/>
    <property type="match status" value="1"/>
</dbReference>
<evidence type="ECO:0000256" key="4">
    <source>
        <dbReference type="ARBA" id="ARBA00023125"/>
    </source>
</evidence>